<sequence>MEERWITSVGIDLGTSTTKWILSGLKVVRSSGDGALPRVAITDRVIRYASELYPTPLKHGSEIDAEALIRLMAAEYGRAGITPEGIHSGAVIITGETAAKTNAGELIGRLARGAGTFVAAAAGADLEALLAGRGSGAADYSRRTGKMVVNVDIGGGTANAAWFRSGELTASATLHIGGRLIRLGADGEVLYAAEPLRRWLEPEGAGALRAGGRLDFPALREICRRMAAGLVAYIGGPHGQPAVGGIEALLVSRPEPHKELPVPEEIWISGGVGALMRADPPASLQETARYGDIGPLLAAMLREEALACPVPLRPAEQQERATVIGVGTQTTELSGATMYLDAGALPLRGVPAVVCGLPEEHASEAEDAAGLRQSLQAAVKRGASLYGAVPADPPFALVLRGDCCSYRRLQRLAAEVTGAYASAAPDASVLLVVCESDMAKALGQQLARRSKDAGLRMVCLDQLRPEEGDYLDIGLPLGEELVPVVRRTLIFQLEGGGTDPAPGKEGGRE</sequence>
<dbReference type="Proteomes" id="UP000007523">
    <property type="component" value="Chromosome"/>
</dbReference>
<dbReference type="InterPro" id="IPR009377">
    <property type="entry name" value="EutA"/>
</dbReference>
<dbReference type="RefSeq" id="WP_014368913.1">
    <property type="nucleotide sequence ID" value="NC_016935.1"/>
</dbReference>
<proteinExistence type="predicted"/>
<dbReference type="PANTHER" id="PTHR32432">
    <property type="entry name" value="CELL DIVISION PROTEIN FTSA-RELATED"/>
    <property type="match status" value="1"/>
</dbReference>
<accession>H6NCA4</accession>
<dbReference type="KEGG" id="pmq:PM3016_1371"/>
<gene>
    <name evidence="1" type="ORF">PM3016_1371</name>
</gene>
<dbReference type="InterPro" id="IPR043129">
    <property type="entry name" value="ATPase_NBD"/>
</dbReference>
<dbReference type="AlphaFoldDB" id="H6NCA4"/>
<dbReference type="EMBL" id="CP003235">
    <property type="protein sequence ID" value="AFC28297.1"/>
    <property type="molecule type" value="Genomic_DNA"/>
</dbReference>
<evidence type="ECO:0000313" key="2">
    <source>
        <dbReference type="Proteomes" id="UP000007523"/>
    </source>
</evidence>
<dbReference type="PANTHER" id="PTHR32432:SF13">
    <property type="entry name" value="ETHANOLAMINE AMMONIA-LYASE REACTIVASE EUTA"/>
    <property type="match status" value="1"/>
</dbReference>
<dbReference type="HOGENOM" id="CLU_046255_0_0_9"/>
<dbReference type="STRING" id="1116391.PM3016_1371"/>
<protein>
    <recommendedName>
        <fullName evidence="3">Ethanolamine utilization protein EutA</fullName>
    </recommendedName>
</protein>
<dbReference type="SUPFAM" id="SSF53067">
    <property type="entry name" value="Actin-like ATPase domain"/>
    <property type="match status" value="1"/>
</dbReference>
<dbReference type="InterPro" id="IPR050696">
    <property type="entry name" value="FtsA/MreB"/>
</dbReference>
<name>H6NCA4_9BACL</name>
<dbReference type="Pfam" id="PF06277">
    <property type="entry name" value="EutA"/>
    <property type="match status" value="1"/>
</dbReference>
<dbReference type="PIRSF" id="PIRSF012293">
    <property type="entry name" value="EutA"/>
    <property type="match status" value="1"/>
</dbReference>
<organism evidence="1 2">
    <name type="scientific">Paenibacillus mucilaginosus 3016</name>
    <dbReference type="NCBI Taxonomy" id="1116391"/>
    <lineage>
        <taxon>Bacteria</taxon>
        <taxon>Bacillati</taxon>
        <taxon>Bacillota</taxon>
        <taxon>Bacilli</taxon>
        <taxon>Bacillales</taxon>
        <taxon>Paenibacillaceae</taxon>
        <taxon>Paenibacillus</taxon>
    </lineage>
</organism>
<evidence type="ECO:0000313" key="1">
    <source>
        <dbReference type="EMBL" id="AFC28297.1"/>
    </source>
</evidence>
<reference evidence="1 2" key="1">
    <citation type="journal article" date="2012" name="J. Bacteriol.">
        <title>Complete Genome Sequence of Paenibacillus mucilaginosus 3016, a Bacterium Functional as Microbial Fertilizer.</title>
        <authorList>
            <person name="Ma M."/>
            <person name="Wang Z."/>
            <person name="Li L."/>
            <person name="Jiang X."/>
            <person name="Guan D."/>
            <person name="Cao F."/>
            <person name="Chen H."/>
            <person name="Wang X."/>
            <person name="Shen D."/>
            <person name="Du B."/>
            <person name="Li J."/>
        </authorList>
    </citation>
    <scope>NUCLEOTIDE SEQUENCE [LARGE SCALE GENOMIC DNA]</scope>
    <source>
        <strain evidence="1 2">3016</strain>
    </source>
</reference>
<keyword evidence="2" id="KW-1185">Reference proteome</keyword>
<evidence type="ECO:0008006" key="3">
    <source>
        <dbReference type="Google" id="ProtNLM"/>
    </source>
</evidence>